<keyword evidence="2" id="KW-1185">Reference proteome</keyword>
<organism evidence="1 2">
    <name type="scientific">Caerostris darwini</name>
    <dbReference type="NCBI Taxonomy" id="1538125"/>
    <lineage>
        <taxon>Eukaryota</taxon>
        <taxon>Metazoa</taxon>
        <taxon>Ecdysozoa</taxon>
        <taxon>Arthropoda</taxon>
        <taxon>Chelicerata</taxon>
        <taxon>Arachnida</taxon>
        <taxon>Araneae</taxon>
        <taxon>Araneomorphae</taxon>
        <taxon>Entelegynae</taxon>
        <taxon>Araneoidea</taxon>
        <taxon>Araneidae</taxon>
        <taxon>Caerostris</taxon>
    </lineage>
</organism>
<sequence>MEHLSANLASDEYGKLKKRDGKLSTSDAFSIEQKHPCRQQMAKFPTPILKKASWQTFAPLHSAIEFHLRSVFGILFTLNICMKGNKTPCIALYPQHAAWSNGTHVCKPCIWTLYQALYPCIRIWQTEENVVWKGGKVAC</sequence>
<evidence type="ECO:0000313" key="1">
    <source>
        <dbReference type="EMBL" id="GIY86830.1"/>
    </source>
</evidence>
<dbReference type="AlphaFoldDB" id="A0AAV4WV72"/>
<accession>A0AAV4WV72</accession>
<gene>
    <name evidence="1" type="ORF">CDAR_281311</name>
</gene>
<proteinExistence type="predicted"/>
<protein>
    <submittedName>
        <fullName evidence="1">Uncharacterized protein</fullName>
    </submittedName>
</protein>
<evidence type="ECO:0000313" key="2">
    <source>
        <dbReference type="Proteomes" id="UP001054837"/>
    </source>
</evidence>
<comment type="caution">
    <text evidence="1">The sequence shown here is derived from an EMBL/GenBank/DDBJ whole genome shotgun (WGS) entry which is preliminary data.</text>
</comment>
<dbReference type="Proteomes" id="UP001054837">
    <property type="component" value="Unassembled WGS sequence"/>
</dbReference>
<name>A0AAV4WV72_9ARAC</name>
<dbReference type="EMBL" id="BPLQ01015252">
    <property type="protein sequence ID" value="GIY86830.1"/>
    <property type="molecule type" value="Genomic_DNA"/>
</dbReference>
<reference evidence="1 2" key="1">
    <citation type="submission" date="2021-06" db="EMBL/GenBank/DDBJ databases">
        <title>Caerostris darwini draft genome.</title>
        <authorList>
            <person name="Kono N."/>
            <person name="Arakawa K."/>
        </authorList>
    </citation>
    <scope>NUCLEOTIDE SEQUENCE [LARGE SCALE GENOMIC DNA]</scope>
</reference>